<comment type="caution">
    <text evidence="1">The sequence shown here is derived from an EMBL/GenBank/DDBJ whole genome shotgun (WGS) entry which is preliminary data.</text>
</comment>
<organism evidence="1 2">
    <name type="scientific">Naganishia adeliensis</name>
    <dbReference type="NCBI Taxonomy" id="92952"/>
    <lineage>
        <taxon>Eukaryota</taxon>
        <taxon>Fungi</taxon>
        <taxon>Dikarya</taxon>
        <taxon>Basidiomycota</taxon>
        <taxon>Agaricomycotina</taxon>
        <taxon>Tremellomycetes</taxon>
        <taxon>Filobasidiales</taxon>
        <taxon>Filobasidiaceae</taxon>
        <taxon>Naganishia</taxon>
    </lineage>
</organism>
<keyword evidence="2" id="KW-1185">Reference proteome</keyword>
<dbReference type="Proteomes" id="UP001230649">
    <property type="component" value="Unassembled WGS sequence"/>
</dbReference>
<reference evidence="1" key="1">
    <citation type="submission" date="2023-04" db="EMBL/GenBank/DDBJ databases">
        <title>Draft Genome sequencing of Naganishia species isolated from polar environments using Oxford Nanopore Technology.</title>
        <authorList>
            <person name="Leo P."/>
            <person name="Venkateswaran K."/>
        </authorList>
    </citation>
    <scope>NUCLEOTIDE SEQUENCE</scope>
    <source>
        <strain evidence="1">MNA-CCFEE 5262</strain>
    </source>
</reference>
<sequence length="869" mass="96326">MTEPKEKNAEESDEGSDGAQGSSTRRPKTTIACDRCRLKKRKCDGLKPSCRHCRLAEVTCVYPEKPRQRGPVAGYAKEMEKKLSWLEGFILFVDQRIGQVEGLPQEVRHRLNLRHLTQVYIDQSIDRDVEDWANLRERFQQSFGDLTHAAKEGSESLKSSRGRKRSYSQIIDRASSLVSAQELEYGSQRTEFDAHMRYSADTSTADINATHQFGAPPLTVPSLPTPPIRDTTTEFHPQDLLALSQPYLHSNPRLPSQNFGSTMLSTGSFSNHSESQPSPRLGQTINTMSWNNLQRGSEDPLHTSGSSKALATGFGPRDTAYMEQAPFNPDTSTFSTSISRQAFDLDYSSNLRRELDVEDVQRIGDNAVDSLQIQLPPPELQIHLIGLYLDHMETQLPFVHVESLRSYITSIAAKSPKRLDTSPNRLLILAICAYASCCSSAASQASTMDNGISLTSITSDSLREIWAGEARNFLMTSSLRRRCDIETVHGIMILVMRDMGCAQYFQAWLWLGIAVRISQDNGLHVLSGRRSSESAANQYEELFKNTWTALGLLDVTLSLQLNRPTAIDFSIYGLQHGANSTPTDRNNSHTSPTIDEPLLRLCGYLNDVRKMYAASTLEVATLGEIRDALQNWKRRLPSEFQLHYDEEQAPIVVTMHMIYHVAIVLLHRPFQNSTGVDTVRPISTATAAFKMLLDAIRLPISGDVKLQLSPILIYPLYTVAIALITSERQSSRQEQAQLSSASLTRQASLSACLETLDAMSATWPLAKRCHTILRKLSQGEKQDGQAFGDPSAFANQSQQHSSMTTTADDLSAFALLSASLPTIGFSGDGEQDDLLTLLMTNDWSVDNATRSGGSSMHQSLLPGPGNMMG</sequence>
<evidence type="ECO:0000313" key="1">
    <source>
        <dbReference type="EMBL" id="KAJ9099476.1"/>
    </source>
</evidence>
<accession>A0ACC2VLH7</accession>
<proteinExistence type="predicted"/>
<name>A0ACC2VLH7_9TREE</name>
<protein>
    <submittedName>
        <fullName evidence="1">Uncharacterized protein</fullName>
    </submittedName>
</protein>
<gene>
    <name evidence="1" type="ORF">QFC20_005687</name>
</gene>
<dbReference type="EMBL" id="JASBWS010000083">
    <property type="protein sequence ID" value="KAJ9099476.1"/>
    <property type="molecule type" value="Genomic_DNA"/>
</dbReference>
<evidence type="ECO:0000313" key="2">
    <source>
        <dbReference type="Proteomes" id="UP001230649"/>
    </source>
</evidence>